<comment type="caution">
    <text evidence="2">The sequence shown here is derived from an EMBL/GenBank/DDBJ whole genome shotgun (WGS) entry which is preliminary data.</text>
</comment>
<feature type="transmembrane region" description="Helical" evidence="1">
    <location>
        <begin position="17"/>
        <end position="42"/>
    </location>
</feature>
<proteinExistence type="predicted"/>
<keyword evidence="1" id="KW-1133">Transmembrane helix</keyword>
<sequence>MKPGRDAELVPGPFIDIWIVSIIVSDVDGSIFILVFLVVTIIENCTYKFNNSR</sequence>
<dbReference type="AlphaFoldDB" id="A0A2N3RA30"/>
<name>A0A2N3RA30_9BIFI</name>
<reference evidence="2 3" key="1">
    <citation type="submission" date="2017-10" db="EMBL/GenBank/DDBJ databases">
        <title>Bifidobacterium genomics.</title>
        <authorList>
            <person name="Lugli G.A."/>
            <person name="Milani C."/>
            <person name="Mancabelli L."/>
        </authorList>
    </citation>
    <scope>NUCLEOTIDE SEQUENCE [LARGE SCALE GENOMIC DNA]</scope>
    <source>
        <strain evidence="2 3">1460B</strain>
    </source>
</reference>
<dbReference type="Proteomes" id="UP000233731">
    <property type="component" value="Unassembled WGS sequence"/>
</dbReference>
<keyword evidence="1" id="KW-0812">Transmembrane</keyword>
<evidence type="ECO:0000313" key="2">
    <source>
        <dbReference type="EMBL" id="PKV09343.1"/>
    </source>
</evidence>
<organism evidence="2 3">
    <name type="scientific">Bifidobacterium asteroides</name>
    <dbReference type="NCBI Taxonomy" id="1684"/>
    <lineage>
        <taxon>Bacteria</taxon>
        <taxon>Bacillati</taxon>
        <taxon>Actinomycetota</taxon>
        <taxon>Actinomycetes</taxon>
        <taxon>Bifidobacteriales</taxon>
        <taxon>Bifidobacteriaceae</taxon>
        <taxon>Bifidobacterium</taxon>
    </lineage>
</organism>
<accession>A0A2N3RA30</accession>
<evidence type="ECO:0000313" key="3">
    <source>
        <dbReference type="Proteomes" id="UP000233731"/>
    </source>
</evidence>
<protein>
    <submittedName>
        <fullName evidence="2">Uncharacterized protein</fullName>
    </submittedName>
</protein>
<dbReference type="EMBL" id="PCHJ01000015">
    <property type="protein sequence ID" value="PKV09343.1"/>
    <property type="molecule type" value="Genomic_DNA"/>
</dbReference>
<gene>
    <name evidence="2" type="ORF">CQR44_0876</name>
</gene>
<keyword evidence="1" id="KW-0472">Membrane</keyword>
<evidence type="ECO:0000256" key="1">
    <source>
        <dbReference type="SAM" id="Phobius"/>
    </source>
</evidence>